<keyword evidence="3" id="KW-1185">Reference proteome</keyword>
<sequence length="96" mass="10935">MASILTLAVAWIARILVYLLFIRAILSWVNVPYYSTVGKAKDLIAQLTEPIINPFRQLMSRLGINTGMFDFSLLVAMIAIEFIRSVLIRLIWLLPL</sequence>
<dbReference type="InterPro" id="IPR003425">
    <property type="entry name" value="CCB3/YggT"/>
</dbReference>
<dbReference type="OrthoDB" id="283553at2"/>
<name>A0A1I7G0I2_9FIRM</name>
<dbReference type="STRING" id="155865.SAMN05216515_10460"/>
<reference evidence="2 3" key="1">
    <citation type="submission" date="2016-10" db="EMBL/GenBank/DDBJ databases">
        <authorList>
            <person name="de Groot N.N."/>
        </authorList>
    </citation>
    <scope>NUCLEOTIDE SEQUENCE [LARGE SCALE GENOMIC DNA]</scope>
    <source>
        <strain evidence="2 3">KHGC13</strain>
    </source>
</reference>
<dbReference type="RefSeq" id="WP_090162096.1">
    <property type="nucleotide sequence ID" value="NZ_CACVNK010000001.1"/>
</dbReference>
<organism evidence="2 3">
    <name type="scientific">Eubacterium pyruvativorans</name>
    <dbReference type="NCBI Taxonomy" id="155865"/>
    <lineage>
        <taxon>Bacteria</taxon>
        <taxon>Bacillati</taxon>
        <taxon>Bacillota</taxon>
        <taxon>Clostridia</taxon>
        <taxon>Eubacteriales</taxon>
        <taxon>Eubacteriaceae</taxon>
        <taxon>Eubacterium</taxon>
    </lineage>
</organism>
<dbReference type="EMBL" id="FPBT01000004">
    <property type="protein sequence ID" value="SFU41959.1"/>
    <property type="molecule type" value="Genomic_DNA"/>
</dbReference>
<evidence type="ECO:0000256" key="1">
    <source>
        <dbReference type="SAM" id="Phobius"/>
    </source>
</evidence>
<keyword evidence="1" id="KW-0472">Membrane</keyword>
<dbReference type="GO" id="GO:0016020">
    <property type="term" value="C:membrane"/>
    <property type="evidence" value="ECO:0007669"/>
    <property type="project" value="InterPro"/>
</dbReference>
<dbReference type="GeneID" id="78353926"/>
<accession>A0A1I7G0I2</accession>
<protein>
    <submittedName>
        <fullName evidence="2">YggT family protein</fullName>
    </submittedName>
</protein>
<feature type="transmembrane region" description="Helical" evidence="1">
    <location>
        <begin position="7"/>
        <end position="29"/>
    </location>
</feature>
<keyword evidence="1" id="KW-1133">Transmembrane helix</keyword>
<keyword evidence="1" id="KW-0812">Transmembrane</keyword>
<dbReference type="AlphaFoldDB" id="A0A1I7G0I2"/>
<evidence type="ECO:0000313" key="3">
    <source>
        <dbReference type="Proteomes" id="UP000198817"/>
    </source>
</evidence>
<dbReference type="Pfam" id="PF02325">
    <property type="entry name" value="CCB3_YggT"/>
    <property type="match status" value="1"/>
</dbReference>
<proteinExistence type="predicted"/>
<gene>
    <name evidence="2" type="ORF">SAMN05216508_10471</name>
</gene>
<feature type="transmembrane region" description="Helical" evidence="1">
    <location>
        <begin position="71"/>
        <end position="94"/>
    </location>
</feature>
<dbReference type="Proteomes" id="UP000198817">
    <property type="component" value="Unassembled WGS sequence"/>
</dbReference>
<evidence type="ECO:0000313" key="2">
    <source>
        <dbReference type="EMBL" id="SFU41959.1"/>
    </source>
</evidence>